<feature type="compositionally biased region" description="Polar residues" evidence="3">
    <location>
        <begin position="149"/>
        <end position="169"/>
    </location>
</feature>
<keyword evidence="5" id="KW-1185">Reference proteome</keyword>
<evidence type="ECO:0008006" key="6">
    <source>
        <dbReference type="Google" id="ProtNLM"/>
    </source>
</evidence>
<comment type="caution">
    <text evidence="4">The sequence shown here is derived from an EMBL/GenBank/DDBJ whole genome shotgun (WGS) entry which is preliminary data.</text>
</comment>
<reference evidence="4 5" key="1">
    <citation type="journal article" date="2017" name="Mol. Plant">
        <title>The Genome of Medicinal Plant Macleaya cordata Provides New Insights into Benzylisoquinoline Alkaloids Metabolism.</title>
        <authorList>
            <person name="Liu X."/>
            <person name="Liu Y."/>
            <person name="Huang P."/>
            <person name="Ma Y."/>
            <person name="Qing Z."/>
            <person name="Tang Q."/>
            <person name="Cao H."/>
            <person name="Cheng P."/>
            <person name="Zheng Y."/>
            <person name="Yuan Z."/>
            <person name="Zhou Y."/>
            <person name="Liu J."/>
            <person name="Tang Z."/>
            <person name="Zhuo Y."/>
            <person name="Zhang Y."/>
            <person name="Yu L."/>
            <person name="Huang J."/>
            <person name="Yang P."/>
            <person name="Peng Q."/>
            <person name="Zhang J."/>
            <person name="Jiang W."/>
            <person name="Zhang Z."/>
            <person name="Lin K."/>
            <person name="Ro D.K."/>
            <person name="Chen X."/>
            <person name="Xiong X."/>
            <person name="Shang Y."/>
            <person name="Huang S."/>
            <person name="Zeng J."/>
        </authorList>
    </citation>
    <scope>NUCLEOTIDE SEQUENCE [LARGE SCALE GENOMIC DNA]</scope>
    <source>
        <strain evidence="5">cv. BLH2017</strain>
        <tissue evidence="4">Root</tissue>
    </source>
</reference>
<evidence type="ECO:0000313" key="5">
    <source>
        <dbReference type="Proteomes" id="UP000195402"/>
    </source>
</evidence>
<evidence type="ECO:0000256" key="2">
    <source>
        <dbReference type="ARBA" id="ARBA00023242"/>
    </source>
</evidence>
<evidence type="ECO:0000256" key="1">
    <source>
        <dbReference type="ARBA" id="ARBA00004123"/>
    </source>
</evidence>
<gene>
    <name evidence="4" type="ORF">BVC80_1489g5</name>
</gene>
<feature type="region of interest" description="Disordered" evidence="3">
    <location>
        <begin position="49"/>
        <end position="74"/>
    </location>
</feature>
<dbReference type="InterPro" id="IPR051992">
    <property type="entry name" value="OxStress_Response_Reg"/>
</dbReference>
<feature type="compositionally biased region" description="Low complexity" evidence="3">
    <location>
        <begin position="49"/>
        <end position="58"/>
    </location>
</feature>
<proteinExistence type="predicted"/>
<name>A0A200QNM0_MACCD</name>
<feature type="compositionally biased region" description="Low complexity" evidence="3">
    <location>
        <begin position="180"/>
        <end position="205"/>
    </location>
</feature>
<dbReference type="PANTHER" id="PTHR33172:SF29">
    <property type="entry name" value="OS06G0559400 PROTEIN"/>
    <property type="match status" value="1"/>
</dbReference>
<dbReference type="OrthoDB" id="1938584at2759"/>
<organism evidence="4 5">
    <name type="scientific">Macleaya cordata</name>
    <name type="common">Five-seeded plume-poppy</name>
    <name type="synonym">Bocconia cordata</name>
    <dbReference type="NCBI Taxonomy" id="56857"/>
    <lineage>
        <taxon>Eukaryota</taxon>
        <taxon>Viridiplantae</taxon>
        <taxon>Streptophyta</taxon>
        <taxon>Embryophyta</taxon>
        <taxon>Tracheophyta</taxon>
        <taxon>Spermatophyta</taxon>
        <taxon>Magnoliopsida</taxon>
        <taxon>Ranunculales</taxon>
        <taxon>Papaveraceae</taxon>
        <taxon>Papaveroideae</taxon>
        <taxon>Macleaya</taxon>
    </lineage>
</organism>
<feature type="region of interest" description="Disordered" evidence="3">
    <location>
        <begin position="144"/>
        <end position="229"/>
    </location>
</feature>
<protein>
    <recommendedName>
        <fullName evidence="6">Oxidative stress 3</fullName>
    </recommendedName>
</protein>
<sequence>MDSSFNQQNNLGIMDDQQVYVDDLDSISSSSDISTASTLSDLMEDATSSSLSLSSSSSSDDHHELDSSSSNGPLYEMSSLIQQLPFKRGLSKHYQGKSQSFTSLSEVRCLEDLAKPENPYKKKLKTCKSYGGLFLDHHQTSTHKDKAAANSSTINKSTCYSSGRSTRTNIISSSKHKAASSRGSYSSSSSTLKNAKRSSSSNSLSHNRPPIPPQKTSTCLSNHQTPLFV</sequence>
<dbReference type="OMA" id="NEGWRIT"/>
<evidence type="ECO:0000313" key="4">
    <source>
        <dbReference type="EMBL" id="OVA12074.1"/>
    </source>
</evidence>
<comment type="subcellular location">
    <subcellularLocation>
        <location evidence="1">Nucleus</location>
    </subcellularLocation>
</comment>
<dbReference type="GO" id="GO:0006950">
    <property type="term" value="P:response to stress"/>
    <property type="evidence" value="ECO:0007669"/>
    <property type="project" value="UniProtKB-ARBA"/>
</dbReference>
<dbReference type="Proteomes" id="UP000195402">
    <property type="component" value="Unassembled WGS sequence"/>
</dbReference>
<feature type="compositionally biased region" description="Polar residues" evidence="3">
    <location>
        <begin position="214"/>
        <end position="229"/>
    </location>
</feature>
<dbReference type="GO" id="GO:0005634">
    <property type="term" value="C:nucleus"/>
    <property type="evidence" value="ECO:0007669"/>
    <property type="project" value="UniProtKB-SubCell"/>
</dbReference>
<keyword evidence="2" id="KW-0539">Nucleus</keyword>
<dbReference type="EMBL" id="MVGT01001427">
    <property type="protein sequence ID" value="OVA12074.1"/>
    <property type="molecule type" value="Genomic_DNA"/>
</dbReference>
<dbReference type="InParanoid" id="A0A200QNM0"/>
<dbReference type="STRING" id="56857.A0A200QNM0"/>
<dbReference type="PANTHER" id="PTHR33172">
    <property type="entry name" value="OS08G0516900 PROTEIN"/>
    <property type="match status" value="1"/>
</dbReference>
<evidence type="ECO:0000256" key="3">
    <source>
        <dbReference type="SAM" id="MobiDB-lite"/>
    </source>
</evidence>
<dbReference type="AlphaFoldDB" id="A0A200QNM0"/>
<accession>A0A200QNM0</accession>